<evidence type="ECO:0000313" key="1">
    <source>
        <dbReference type="EMBL" id="PSK84208.1"/>
    </source>
</evidence>
<evidence type="ECO:0000313" key="2">
    <source>
        <dbReference type="Proteomes" id="UP000240542"/>
    </source>
</evidence>
<comment type="caution">
    <text evidence="1">The sequence shown here is derived from an EMBL/GenBank/DDBJ whole genome shotgun (WGS) entry which is preliminary data.</text>
</comment>
<accession>A0A2P8CGV4</accession>
<organism evidence="1 2">
    <name type="scientific">Murinocardiopsis flavida</name>
    <dbReference type="NCBI Taxonomy" id="645275"/>
    <lineage>
        <taxon>Bacteria</taxon>
        <taxon>Bacillati</taxon>
        <taxon>Actinomycetota</taxon>
        <taxon>Actinomycetes</taxon>
        <taxon>Streptosporangiales</taxon>
        <taxon>Nocardiopsidaceae</taxon>
        <taxon>Murinocardiopsis</taxon>
    </lineage>
</organism>
<proteinExistence type="predicted"/>
<dbReference type="EMBL" id="PYGA01000039">
    <property type="protein sequence ID" value="PSK84208.1"/>
    <property type="molecule type" value="Genomic_DNA"/>
</dbReference>
<dbReference type="Proteomes" id="UP000240542">
    <property type="component" value="Unassembled WGS sequence"/>
</dbReference>
<gene>
    <name evidence="1" type="ORF">CLV63_13927</name>
</gene>
<reference evidence="1 2" key="1">
    <citation type="submission" date="2018-03" db="EMBL/GenBank/DDBJ databases">
        <title>Genomic Encyclopedia of Archaeal and Bacterial Type Strains, Phase II (KMG-II): from individual species to whole genera.</title>
        <authorList>
            <person name="Goeker M."/>
        </authorList>
    </citation>
    <scope>NUCLEOTIDE SEQUENCE [LARGE SCALE GENOMIC DNA]</scope>
    <source>
        <strain evidence="1 2">DSM 45312</strain>
    </source>
</reference>
<name>A0A2P8CGV4_9ACTN</name>
<dbReference type="AlphaFoldDB" id="A0A2P8CGV4"/>
<protein>
    <submittedName>
        <fullName evidence="1">Uncharacterized protein</fullName>
    </submittedName>
</protein>
<keyword evidence="2" id="KW-1185">Reference proteome</keyword>
<sequence>MGCVVMGEFLTEIRLRVTETYTSLQAAQAAGDDFLADAHASELENLHSIAVRNGVDPHCL</sequence>